<dbReference type="Gene3D" id="1.20.1130.10">
    <property type="entry name" value="Photosystem I PsaA/PsaB"/>
    <property type="match status" value="1"/>
</dbReference>
<dbReference type="PRINTS" id="PR00257">
    <property type="entry name" value="PHOTSYSPSAAB"/>
</dbReference>
<evidence type="ECO:0000256" key="10">
    <source>
        <dbReference type="ARBA" id="ARBA00022723"/>
    </source>
</evidence>
<comment type="subunit">
    <text evidence="20">The PsaA/B heterodimer binds the P700 chlorophyll special pair and subsequent electron acceptors. PSI consists of a core antenna complex that captures photons, and an electron transfer chain that converts photonic excitation into a charge separation. The eukaryotic PSI reaction center is composed of at least 11 subunits.</text>
</comment>
<accession>A0AAW2DG88</accession>
<keyword evidence="9 23" id="KW-0812">Transmembrane</keyword>
<evidence type="ECO:0000256" key="4">
    <source>
        <dbReference type="ARBA" id="ARBA00013197"/>
    </source>
</evidence>
<dbReference type="GO" id="GO:0016168">
    <property type="term" value="F:chlorophyll binding"/>
    <property type="evidence" value="ECO:0007669"/>
    <property type="project" value="UniProtKB-KW"/>
</dbReference>
<feature type="region of interest" description="Disordered" evidence="22">
    <location>
        <begin position="438"/>
        <end position="460"/>
    </location>
</feature>
<dbReference type="InterPro" id="IPR036408">
    <property type="entry name" value="PSI_PsaA/B_sf"/>
</dbReference>
<keyword evidence="8" id="KW-0602">Photosynthesis</keyword>
<evidence type="ECO:0000256" key="21">
    <source>
        <dbReference type="ARBA" id="ARBA00048912"/>
    </source>
</evidence>
<comment type="similarity">
    <text evidence="3">Belongs to the PsaA/PsaB family.</text>
</comment>
<feature type="compositionally biased region" description="Basic and acidic residues" evidence="22">
    <location>
        <begin position="439"/>
        <end position="448"/>
    </location>
</feature>
<keyword evidence="16" id="KW-0560">Oxidoreductase</keyword>
<keyword evidence="12" id="KW-0460">Magnesium</keyword>
<evidence type="ECO:0000256" key="20">
    <source>
        <dbReference type="ARBA" id="ARBA00026002"/>
    </source>
</evidence>
<comment type="catalytic activity">
    <reaction evidence="21">
        <text>reduced [plastocyanin] + hnu + oxidized [2Fe-2S]-[ferredoxin] = oxidized [plastocyanin] + reduced [2Fe-2S]-[ferredoxin]</text>
        <dbReference type="Rhea" id="RHEA:30407"/>
        <dbReference type="Rhea" id="RHEA-COMP:10000"/>
        <dbReference type="Rhea" id="RHEA-COMP:10001"/>
        <dbReference type="Rhea" id="RHEA-COMP:10039"/>
        <dbReference type="Rhea" id="RHEA-COMP:10040"/>
        <dbReference type="ChEBI" id="CHEBI:29036"/>
        <dbReference type="ChEBI" id="CHEBI:30212"/>
        <dbReference type="ChEBI" id="CHEBI:33737"/>
        <dbReference type="ChEBI" id="CHEBI:33738"/>
        <dbReference type="ChEBI" id="CHEBI:49552"/>
        <dbReference type="EC" id="1.97.1.12"/>
    </reaction>
</comment>
<keyword evidence="18" id="KW-0411">Iron-sulfur</keyword>
<dbReference type="Pfam" id="PF00223">
    <property type="entry name" value="PsaA_PsaB"/>
    <property type="match status" value="1"/>
</dbReference>
<feature type="transmembrane region" description="Helical" evidence="23">
    <location>
        <begin position="73"/>
        <end position="91"/>
    </location>
</feature>
<dbReference type="GO" id="GO:0009522">
    <property type="term" value="C:photosystem I"/>
    <property type="evidence" value="ECO:0007669"/>
    <property type="project" value="UniProtKB-KW"/>
</dbReference>
<keyword evidence="6" id="KW-0004">4Fe-4S</keyword>
<reference evidence="24 25" key="1">
    <citation type="submission" date="2024-01" db="EMBL/GenBank/DDBJ databases">
        <title>A telomere-to-telomere, gap-free genome of sweet tea (Lithocarpus litseifolius).</title>
        <authorList>
            <person name="Zhou J."/>
        </authorList>
    </citation>
    <scope>NUCLEOTIDE SEQUENCE [LARGE SCALE GENOMIC DNA]</scope>
    <source>
        <strain evidence="24">Zhou-2022a</strain>
        <tissue evidence="24">Leaf</tissue>
    </source>
</reference>
<evidence type="ECO:0000313" key="24">
    <source>
        <dbReference type="EMBL" id="KAL0008116.1"/>
    </source>
</evidence>
<protein>
    <recommendedName>
        <fullName evidence="4">photosystem I</fullName>
        <ecNumber evidence="4">1.97.1.12</ecNumber>
    </recommendedName>
</protein>
<keyword evidence="10" id="KW-0479">Metal-binding</keyword>
<proteinExistence type="inferred from homology"/>
<evidence type="ECO:0000256" key="7">
    <source>
        <dbReference type="ARBA" id="ARBA00022494"/>
    </source>
</evidence>
<dbReference type="PANTHER" id="PTHR30128:SF19">
    <property type="entry name" value="PHOTOSYSTEM I P700 CHLOROPHYLL A APOPROTEIN A1-RELATED"/>
    <property type="match status" value="1"/>
</dbReference>
<evidence type="ECO:0000256" key="15">
    <source>
        <dbReference type="ARBA" id="ARBA00022991"/>
    </source>
</evidence>
<evidence type="ECO:0000256" key="2">
    <source>
        <dbReference type="ARBA" id="ARBA00004141"/>
    </source>
</evidence>
<dbReference type="Proteomes" id="UP001459277">
    <property type="component" value="Unassembled WGS sequence"/>
</dbReference>
<feature type="compositionally biased region" description="Basic and acidic residues" evidence="22">
    <location>
        <begin position="556"/>
        <end position="565"/>
    </location>
</feature>
<keyword evidence="7" id="KW-0148">Chlorophyll</keyword>
<comment type="function">
    <text evidence="1">PsaA and PsaB bind P700, the primary electron donor of photosystem I (PSI), as well as the electron acceptors A0, A1 and FX. PSI is a plastocyanin-ferredoxin oxidoreductase, converting photonic excitation into a charge separation, which transfers an electron from the donor P700 chlorophyll pair to the spectroscopically characterized acceptors A0, A1, FX, FA and FB in turn. Oxidized P700 is reduced on the lumenal side of the thylakoid membrane by plastocyanin.</text>
</comment>
<dbReference type="InterPro" id="IPR001280">
    <property type="entry name" value="PSI_PsaA/B"/>
</dbReference>
<evidence type="ECO:0000256" key="5">
    <source>
        <dbReference type="ARBA" id="ARBA00022448"/>
    </source>
</evidence>
<keyword evidence="13" id="KW-0249">Electron transport</keyword>
<evidence type="ECO:0000256" key="19">
    <source>
        <dbReference type="ARBA" id="ARBA00023136"/>
    </source>
</evidence>
<dbReference type="PANTHER" id="PTHR30128">
    <property type="entry name" value="OUTER MEMBRANE PROTEIN, OMPA-RELATED"/>
    <property type="match status" value="1"/>
</dbReference>
<evidence type="ECO:0000256" key="22">
    <source>
        <dbReference type="SAM" id="MobiDB-lite"/>
    </source>
</evidence>
<evidence type="ECO:0000256" key="12">
    <source>
        <dbReference type="ARBA" id="ARBA00022842"/>
    </source>
</evidence>
<keyword evidence="14 23" id="KW-1133">Transmembrane helix</keyword>
<dbReference type="GO" id="GO:0046872">
    <property type="term" value="F:metal ion binding"/>
    <property type="evidence" value="ECO:0007669"/>
    <property type="project" value="UniProtKB-KW"/>
</dbReference>
<feature type="region of interest" description="Disordered" evidence="22">
    <location>
        <begin position="531"/>
        <end position="585"/>
    </location>
</feature>
<dbReference type="EMBL" id="JAZDWU010000003">
    <property type="protein sequence ID" value="KAL0008116.1"/>
    <property type="molecule type" value="Genomic_DNA"/>
</dbReference>
<evidence type="ECO:0000256" key="3">
    <source>
        <dbReference type="ARBA" id="ARBA00010598"/>
    </source>
</evidence>
<organism evidence="24 25">
    <name type="scientific">Lithocarpus litseifolius</name>
    <dbReference type="NCBI Taxonomy" id="425828"/>
    <lineage>
        <taxon>Eukaryota</taxon>
        <taxon>Viridiplantae</taxon>
        <taxon>Streptophyta</taxon>
        <taxon>Embryophyta</taxon>
        <taxon>Tracheophyta</taxon>
        <taxon>Spermatophyta</taxon>
        <taxon>Magnoliopsida</taxon>
        <taxon>eudicotyledons</taxon>
        <taxon>Gunneridae</taxon>
        <taxon>Pentapetalae</taxon>
        <taxon>rosids</taxon>
        <taxon>fabids</taxon>
        <taxon>Fagales</taxon>
        <taxon>Fagaceae</taxon>
        <taxon>Lithocarpus</taxon>
    </lineage>
</organism>
<dbReference type="GO" id="GO:0015979">
    <property type="term" value="P:photosynthesis"/>
    <property type="evidence" value="ECO:0007669"/>
    <property type="project" value="UniProtKB-KW"/>
</dbReference>
<dbReference type="SUPFAM" id="SSF81558">
    <property type="entry name" value="Photosystem I subunits PsaA/PsaB"/>
    <property type="match status" value="1"/>
</dbReference>
<feature type="transmembrane region" description="Helical" evidence="23">
    <location>
        <begin position="206"/>
        <end position="228"/>
    </location>
</feature>
<dbReference type="EC" id="1.97.1.12" evidence="4"/>
<evidence type="ECO:0000256" key="1">
    <source>
        <dbReference type="ARBA" id="ARBA00003162"/>
    </source>
</evidence>
<keyword evidence="25" id="KW-1185">Reference proteome</keyword>
<evidence type="ECO:0000313" key="25">
    <source>
        <dbReference type="Proteomes" id="UP001459277"/>
    </source>
</evidence>
<evidence type="ECO:0000256" key="11">
    <source>
        <dbReference type="ARBA" id="ARBA00022836"/>
    </source>
</evidence>
<sequence>MSALGRPQDMFSDTAIQLQPVFAQWIQNTHALAPGATAPGATTSTSLTWGGADLVSVGGKVALLPIPLGTADFLVHHIHAFTIHVTVLILLKGVLFARSSRLIPDKANLGFRFPCDGPGRGGTCQVSAWDHVFLGLFWMYNAISVVIFHFSWKMQSDVWGSISDQGVVTHITGGNFAQSSTTINGWLRDFLWAQASQVIQSYGSSLSAYGLFFLGAHFVWAFSLMFLFSGRGYWQELIESIVWAHNKLKVAPAIQPRALSIVQGRAVGVAHYLLGGIATTWGPRFFLGSPTWNSTLSRIDQWLPVYDSKLLRLGINEQIMSFLGHVSTCWSFCSLAGAVTASAEAVCSSASAKVVAASAEAVFLLRLYFYILLQSPKHLILLCLVFLSKSRTMADFPPNPEDGELWIPSDVLHEIVSTDIDDATNDHVGPVAIQPNLEQPHDSFHGTKPDGNGAIGNGVPASDGYASWDGAYPQVSGHIHQYDSFNPTQIQGFGKKGAPVFPGKQNSWSVNAREEVNGFVAKFGGTGFFLPRFTNSSKGPKDTTGGGKKGQAANQKKRDNGKEAMENQEDSQLSDELGLPKDWTY</sequence>
<comment type="caution">
    <text evidence="24">The sequence shown here is derived from an EMBL/GenBank/DDBJ whole genome shotgun (WGS) entry which is preliminary data.</text>
</comment>
<gene>
    <name evidence="24" type="ORF">SO802_009618</name>
</gene>
<dbReference type="GO" id="GO:0009535">
    <property type="term" value="C:chloroplast thylakoid membrane"/>
    <property type="evidence" value="ECO:0007669"/>
    <property type="project" value="TreeGrafter"/>
</dbReference>
<evidence type="ECO:0000256" key="23">
    <source>
        <dbReference type="SAM" id="Phobius"/>
    </source>
</evidence>
<evidence type="ECO:0000256" key="8">
    <source>
        <dbReference type="ARBA" id="ARBA00022531"/>
    </source>
</evidence>
<keyword evidence="5" id="KW-0813">Transport</keyword>
<dbReference type="PROSITE" id="PS00419">
    <property type="entry name" value="PHOTOSYSTEM_I_PSAAB"/>
    <property type="match status" value="1"/>
</dbReference>
<keyword evidence="11" id="KW-0603">Photosystem I</keyword>
<evidence type="ECO:0000256" key="9">
    <source>
        <dbReference type="ARBA" id="ARBA00022692"/>
    </source>
</evidence>
<keyword evidence="15" id="KW-0157">Chromophore</keyword>
<name>A0AAW2DG88_9ROSI</name>
<evidence type="ECO:0000256" key="14">
    <source>
        <dbReference type="ARBA" id="ARBA00022989"/>
    </source>
</evidence>
<dbReference type="GO" id="GO:0051539">
    <property type="term" value="F:4 iron, 4 sulfur cluster binding"/>
    <property type="evidence" value="ECO:0007669"/>
    <property type="project" value="UniProtKB-KW"/>
</dbReference>
<keyword evidence="17" id="KW-0408">Iron</keyword>
<dbReference type="InterPro" id="IPR020586">
    <property type="entry name" value="PSI_PsaA/B_CS"/>
</dbReference>
<evidence type="ECO:0000256" key="13">
    <source>
        <dbReference type="ARBA" id="ARBA00022982"/>
    </source>
</evidence>
<evidence type="ECO:0000256" key="6">
    <source>
        <dbReference type="ARBA" id="ARBA00022485"/>
    </source>
</evidence>
<comment type="subcellular location">
    <subcellularLocation>
        <location evidence="2">Membrane</location>
        <topology evidence="2">Multi-pass membrane protein</topology>
    </subcellularLocation>
</comment>
<dbReference type="GO" id="GO:0016491">
    <property type="term" value="F:oxidoreductase activity"/>
    <property type="evidence" value="ECO:0007669"/>
    <property type="project" value="UniProtKB-KW"/>
</dbReference>
<evidence type="ECO:0000256" key="16">
    <source>
        <dbReference type="ARBA" id="ARBA00023002"/>
    </source>
</evidence>
<evidence type="ECO:0000256" key="18">
    <source>
        <dbReference type="ARBA" id="ARBA00023014"/>
    </source>
</evidence>
<keyword evidence="19 23" id="KW-0472">Membrane</keyword>
<dbReference type="AlphaFoldDB" id="A0AAW2DG88"/>
<evidence type="ECO:0000256" key="17">
    <source>
        <dbReference type="ARBA" id="ARBA00023004"/>
    </source>
</evidence>